<feature type="transmembrane region" description="Helical" evidence="8">
    <location>
        <begin position="32"/>
        <end position="52"/>
    </location>
</feature>
<dbReference type="PANTHER" id="PTHR22950:SF692">
    <property type="entry name" value="TRANSMEMBRANE AMINO ACID TRANSPORTER FAMILY PROTEIN"/>
    <property type="match status" value="1"/>
</dbReference>
<evidence type="ECO:0000256" key="5">
    <source>
        <dbReference type="ARBA" id="ARBA00022970"/>
    </source>
</evidence>
<feature type="transmembrane region" description="Helical" evidence="8">
    <location>
        <begin position="171"/>
        <end position="193"/>
    </location>
</feature>
<reference evidence="10 11" key="1">
    <citation type="submission" date="2023-04" db="EMBL/GenBank/DDBJ databases">
        <title>Genome of Basidiobolus ranarum AG-B5.</title>
        <authorList>
            <person name="Stajich J.E."/>
            <person name="Carter-House D."/>
            <person name="Gryganskyi A."/>
        </authorList>
    </citation>
    <scope>NUCLEOTIDE SEQUENCE [LARGE SCALE GENOMIC DNA]</scope>
    <source>
        <strain evidence="10 11">AG-B5</strain>
    </source>
</reference>
<feature type="transmembrane region" description="Helical" evidence="8">
    <location>
        <begin position="357"/>
        <end position="379"/>
    </location>
</feature>
<evidence type="ECO:0000256" key="8">
    <source>
        <dbReference type="SAM" id="Phobius"/>
    </source>
</evidence>
<dbReference type="Proteomes" id="UP001479436">
    <property type="component" value="Unassembled WGS sequence"/>
</dbReference>
<organism evidence="10 11">
    <name type="scientific">Basidiobolus ranarum</name>
    <dbReference type="NCBI Taxonomy" id="34480"/>
    <lineage>
        <taxon>Eukaryota</taxon>
        <taxon>Fungi</taxon>
        <taxon>Fungi incertae sedis</taxon>
        <taxon>Zoopagomycota</taxon>
        <taxon>Entomophthoromycotina</taxon>
        <taxon>Basidiobolomycetes</taxon>
        <taxon>Basidiobolales</taxon>
        <taxon>Basidiobolaceae</taxon>
        <taxon>Basidiobolus</taxon>
    </lineage>
</organism>
<proteinExistence type="inferred from homology"/>
<evidence type="ECO:0000256" key="3">
    <source>
        <dbReference type="ARBA" id="ARBA00022448"/>
    </source>
</evidence>
<evidence type="ECO:0000259" key="9">
    <source>
        <dbReference type="Pfam" id="PF01490"/>
    </source>
</evidence>
<dbReference type="InterPro" id="IPR013057">
    <property type="entry name" value="AA_transpt_TM"/>
</dbReference>
<evidence type="ECO:0000313" key="10">
    <source>
        <dbReference type="EMBL" id="KAK9718493.1"/>
    </source>
</evidence>
<feature type="transmembrane region" description="Helical" evidence="8">
    <location>
        <begin position="391"/>
        <end position="409"/>
    </location>
</feature>
<dbReference type="Gene3D" id="1.20.1740.10">
    <property type="entry name" value="Amino acid/polyamine transporter I"/>
    <property type="match status" value="1"/>
</dbReference>
<keyword evidence="5" id="KW-0029">Amino-acid transport</keyword>
<evidence type="ECO:0000256" key="4">
    <source>
        <dbReference type="ARBA" id="ARBA00022692"/>
    </source>
</evidence>
<comment type="subcellular location">
    <subcellularLocation>
        <location evidence="1">Membrane</location>
        <topology evidence="1">Multi-pass membrane protein</topology>
    </subcellularLocation>
</comment>
<feature type="transmembrane region" description="Helical" evidence="8">
    <location>
        <begin position="289"/>
        <end position="309"/>
    </location>
</feature>
<evidence type="ECO:0000256" key="2">
    <source>
        <dbReference type="ARBA" id="ARBA00008066"/>
    </source>
</evidence>
<evidence type="ECO:0000313" key="11">
    <source>
        <dbReference type="Proteomes" id="UP001479436"/>
    </source>
</evidence>
<dbReference type="PANTHER" id="PTHR22950">
    <property type="entry name" value="AMINO ACID TRANSPORTER"/>
    <property type="match status" value="1"/>
</dbReference>
<evidence type="ECO:0000256" key="7">
    <source>
        <dbReference type="ARBA" id="ARBA00023136"/>
    </source>
</evidence>
<comment type="caution">
    <text evidence="10">The sequence shown here is derived from an EMBL/GenBank/DDBJ whole genome shotgun (WGS) entry which is preliminary data.</text>
</comment>
<name>A0ABR2W3I7_9FUNG</name>
<feature type="domain" description="Amino acid transporter transmembrane" evidence="9">
    <location>
        <begin position="28"/>
        <end position="414"/>
    </location>
</feature>
<feature type="transmembrane region" description="Helical" evidence="8">
    <location>
        <begin position="58"/>
        <end position="80"/>
    </location>
</feature>
<evidence type="ECO:0000256" key="6">
    <source>
        <dbReference type="ARBA" id="ARBA00022989"/>
    </source>
</evidence>
<gene>
    <name evidence="10" type="ORF">K7432_005442</name>
</gene>
<keyword evidence="4 8" id="KW-0812">Transmembrane</keyword>
<dbReference type="Pfam" id="PF01490">
    <property type="entry name" value="Aa_trans"/>
    <property type="match status" value="1"/>
</dbReference>
<feature type="transmembrane region" description="Helical" evidence="8">
    <location>
        <begin position="213"/>
        <end position="234"/>
    </location>
</feature>
<keyword evidence="7 8" id="KW-0472">Membrane</keyword>
<keyword evidence="11" id="KW-1185">Reference proteome</keyword>
<accession>A0ABR2W3I7</accession>
<feature type="transmembrane region" description="Helical" evidence="8">
    <location>
        <begin position="246"/>
        <end position="269"/>
    </location>
</feature>
<feature type="transmembrane region" description="Helical" evidence="8">
    <location>
        <begin position="148"/>
        <end position="164"/>
    </location>
</feature>
<evidence type="ECO:0000256" key="1">
    <source>
        <dbReference type="ARBA" id="ARBA00004141"/>
    </source>
</evidence>
<protein>
    <recommendedName>
        <fullName evidence="9">Amino acid transporter transmembrane domain-containing protein</fullName>
    </recommendedName>
</protein>
<keyword evidence="3" id="KW-0813">Transport</keyword>
<comment type="similarity">
    <text evidence="2">Belongs to the amino acid/polyamine transporter 2 family.</text>
</comment>
<keyword evidence="6 8" id="KW-1133">Transmembrane helix</keyword>
<dbReference type="EMBL" id="JASJQH010007090">
    <property type="protein sequence ID" value="KAK9718493.1"/>
    <property type="molecule type" value="Genomic_DNA"/>
</dbReference>
<feature type="transmembrane region" description="Helical" evidence="8">
    <location>
        <begin position="330"/>
        <end position="351"/>
    </location>
</feature>
<sequence length="425" mass="46375">MGSSSIIEEKVPHQLECDTSEDSQHTRTGSTFGAYFNIVCVIAGTGTLQLPLALEQAGWIGVGMVLLSALIAIYTGDLLIKCLYYDGVSRLSDYPSIGQAAFGNFGKAFIRAFHYSILLGAACIYILLAGTNICELVGELGVHIDQKIWILIAAIVVWFPYVALKTVKEVAWLSIFGVVATLSVVIISVIVGFLDQSIKDVDVKHTSVNLPSIPLALASICFSFGGNVIYPHVEEGMRHPKSWNKVLTYAIITILAMYMLISIPGYLVYGNTVQSPIYLSLPQGAGTNIAIILITAHVIMAAPLYLTSFANEMEDVLKISRKYHSRSKEFTLRVILRTLIVAALAILAMFVPYADTLMSLIGALSYSIIVYMAPVVLYLKLYGWRSVGKLELLWCAIIVIIGMIALVLGTKDAIIQLVHQFEGTN</sequence>
<feature type="transmembrane region" description="Helical" evidence="8">
    <location>
        <begin position="108"/>
        <end position="128"/>
    </location>
</feature>